<name>A0ABW5BSY5_9PROT</name>
<dbReference type="PANTHER" id="PTHR42760:SF133">
    <property type="entry name" value="3-OXOACYL-[ACYL-CARRIER-PROTEIN] REDUCTASE"/>
    <property type="match status" value="1"/>
</dbReference>
<dbReference type="Pfam" id="PF13561">
    <property type="entry name" value="adh_short_C2"/>
    <property type="match status" value="1"/>
</dbReference>
<dbReference type="Proteomes" id="UP001597294">
    <property type="component" value="Unassembled WGS sequence"/>
</dbReference>
<feature type="domain" description="Ketoreductase" evidence="3">
    <location>
        <begin position="10"/>
        <end position="190"/>
    </location>
</feature>
<dbReference type="PRINTS" id="PR00080">
    <property type="entry name" value="SDRFAMILY"/>
</dbReference>
<dbReference type="RefSeq" id="WP_380255059.1">
    <property type="nucleotide sequence ID" value="NZ_JBHUII010000013.1"/>
</dbReference>
<dbReference type="PRINTS" id="PR00081">
    <property type="entry name" value="GDHRDH"/>
</dbReference>
<evidence type="ECO:0000313" key="4">
    <source>
        <dbReference type="EMBL" id="MFD2207931.1"/>
    </source>
</evidence>
<dbReference type="NCBIfam" id="NF009466">
    <property type="entry name" value="PRK12826.1-2"/>
    <property type="match status" value="1"/>
</dbReference>
<protein>
    <submittedName>
        <fullName evidence="4">SDR family NAD(P)-dependent oxidoreductase</fullName>
        <ecNumber evidence="4">1.1.1.-</ecNumber>
    </submittedName>
</protein>
<evidence type="ECO:0000256" key="2">
    <source>
        <dbReference type="ARBA" id="ARBA00023002"/>
    </source>
</evidence>
<keyword evidence="5" id="KW-1185">Reference proteome</keyword>
<dbReference type="Gene3D" id="3.40.50.720">
    <property type="entry name" value="NAD(P)-binding Rossmann-like Domain"/>
    <property type="match status" value="1"/>
</dbReference>
<evidence type="ECO:0000256" key="1">
    <source>
        <dbReference type="ARBA" id="ARBA00006484"/>
    </source>
</evidence>
<dbReference type="InterPro" id="IPR036291">
    <property type="entry name" value="NAD(P)-bd_dom_sf"/>
</dbReference>
<dbReference type="InterPro" id="IPR002347">
    <property type="entry name" value="SDR_fam"/>
</dbReference>
<accession>A0ABW5BSY5</accession>
<gene>
    <name evidence="4" type="ORF">ACFSKO_20130</name>
</gene>
<dbReference type="InterPro" id="IPR020904">
    <property type="entry name" value="Sc_DH/Rdtase_CS"/>
</dbReference>
<keyword evidence="2 4" id="KW-0560">Oxidoreductase</keyword>
<proteinExistence type="inferred from homology"/>
<evidence type="ECO:0000259" key="3">
    <source>
        <dbReference type="SMART" id="SM00822"/>
    </source>
</evidence>
<dbReference type="SUPFAM" id="SSF51735">
    <property type="entry name" value="NAD(P)-binding Rossmann-fold domains"/>
    <property type="match status" value="1"/>
</dbReference>
<dbReference type="InterPro" id="IPR057326">
    <property type="entry name" value="KR_dom"/>
</dbReference>
<evidence type="ECO:0000313" key="5">
    <source>
        <dbReference type="Proteomes" id="UP001597294"/>
    </source>
</evidence>
<dbReference type="GO" id="GO:0016491">
    <property type="term" value="F:oxidoreductase activity"/>
    <property type="evidence" value="ECO:0007669"/>
    <property type="project" value="UniProtKB-KW"/>
</dbReference>
<dbReference type="PANTHER" id="PTHR42760">
    <property type="entry name" value="SHORT-CHAIN DEHYDROGENASES/REDUCTASES FAMILY MEMBER"/>
    <property type="match status" value="1"/>
</dbReference>
<sequence length="251" mass="26735">MDLTALLENKIALVTGSSRGIGKEIAHLFAKNGANVILHGIIEDHCQETAQDIKKITGITPLIIAADISDYSQIDQMFRDIFKKFKRLDLLVNNAGVLEDRLIGMISADNIDKIFSVNTFGTLHCLQLAARLMRKSTAPSIINLSSIIGIEGAVGQTAYAASKAAVIGITKSAAKELGPQGIRVNALAPGLIETDMIKHLSENKVAAHLENTPLGRLGLPEEVAKAALFLASDLSSFVTGQTIQVDGGLRV</sequence>
<reference evidence="5" key="1">
    <citation type="journal article" date="2019" name="Int. J. Syst. Evol. Microbiol.">
        <title>The Global Catalogue of Microorganisms (GCM) 10K type strain sequencing project: providing services to taxonomists for standard genome sequencing and annotation.</title>
        <authorList>
            <consortium name="The Broad Institute Genomics Platform"/>
            <consortium name="The Broad Institute Genome Sequencing Center for Infectious Disease"/>
            <person name="Wu L."/>
            <person name="Ma J."/>
        </authorList>
    </citation>
    <scope>NUCLEOTIDE SEQUENCE [LARGE SCALE GENOMIC DNA]</scope>
    <source>
        <strain evidence="5">CGMCC 4.7192</strain>
    </source>
</reference>
<dbReference type="NCBIfam" id="NF005559">
    <property type="entry name" value="PRK07231.1"/>
    <property type="match status" value="1"/>
</dbReference>
<dbReference type="EMBL" id="JBHUII010000013">
    <property type="protein sequence ID" value="MFD2207931.1"/>
    <property type="molecule type" value="Genomic_DNA"/>
</dbReference>
<comment type="caution">
    <text evidence="4">The sequence shown here is derived from an EMBL/GenBank/DDBJ whole genome shotgun (WGS) entry which is preliminary data.</text>
</comment>
<dbReference type="PROSITE" id="PS00061">
    <property type="entry name" value="ADH_SHORT"/>
    <property type="match status" value="1"/>
</dbReference>
<dbReference type="EC" id="1.1.1.-" evidence="4"/>
<organism evidence="4 5">
    <name type="scientific">Kiloniella antarctica</name>
    <dbReference type="NCBI Taxonomy" id="1550907"/>
    <lineage>
        <taxon>Bacteria</taxon>
        <taxon>Pseudomonadati</taxon>
        <taxon>Pseudomonadota</taxon>
        <taxon>Alphaproteobacteria</taxon>
        <taxon>Rhodospirillales</taxon>
        <taxon>Kiloniellaceae</taxon>
        <taxon>Kiloniella</taxon>
    </lineage>
</organism>
<dbReference type="SMART" id="SM00822">
    <property type="entry name" value="PKS_KR"/>
    <property type="match status" value="1"/>
</dbReference>
<comment type="similarity">
    <text evidence="1">Belongs to the short-chain dehydrogenases/reductases (SDR) family.</text>
</comment>